<dbReference type="AlphaFoldDB" id="A0A4V2YW98"/>
<proteinExistence type="predicted"/>
<evidence type="ECO:0000313" key="1">
    <source>
        <dbReference type="EMBL" id="TDD84537.1"/>
    </source>
</evidence>
<accession>A0A4V2YW98</accession>
<dbReference type="Gene3D" id="3.40.50.1820">
    <property type="entry name" value="alpha/beta hydrolase"/>
    <property type="match status" value="1"/>
</dbReference>
<dbReference type="InterPro" id="IPR029058">
    <property type="entry name" value="AB_hydrolase_fold"/>
</dbReference>
<gene>
    <name evidence="1" type="ORF">E1293_12810</name>
</gene>
<keyword evidence="2" id="KW-1185">Reference proteome</keyword>
<dbReference type="Proteomes" id="UP000295578">
    <property type="component" value="Unassembled WGS sequence"/>
</dbReference>
<sequence length="132" mass="14023">MFGDAGRAAYEREAAAQPGRRPAGVLGGVADEAYFRAPTTRLADAAGTAYLYRFDWDPGAVFGACHCMELPFVFGTEDAWREAPRLNGWPLPNDLAGTVQDAWASFVRSGRPGGGWGRHAPGAPAWVLGGGR</sequence>
<comment type="caution">
    <text evidence="1">The sequence shown here is derived from an EMBL/GenBank/DDBJ whole genome shotgun (WGS) entry which is preliminary data.</text>
</comment>
<reference evidence="1 2" key="1">
    <citation type="submission" date="2019-03" db="EMBL/GenBank/DDBJ databases">
        <title>Draft genome sequences of novel Actinobacteria.</title>
        <authorList>
            <person name="Sahin N."/>
            <person name="Ay H."/>
            <person name="Saygin H."/>
        </authorList>
    </citation>
    <scope>NUCLEOTIDE SEQUENCE [LARGE SCALE GENOMIC DNA]</scope>
    <source>
        <strain evidence="1 2">DSM 45941</strain>
    </source>
</reference>
<name>A0A4V2YW98_9ACTN</name>
<protein>
    <submittedName>
        <fullName evidence="1">Uncharacterized protein</fullName>
    </submittedName>
</protein>
<dbReference type="SUPFAM" id="SSF53474">
    <property type="entry name" value="alpha/beta-Hydrolases"/>
    <property type="match status" value="1"/>
</dbReference>
<dbReference type="OrthoDB" id="4308422at2"/>
<evidence type="ECO:0000313" key="2">
    <source>
        <dbReference type="Proteomes" id="UP000295578"/>
    </source>
</evidence>
<organism evidence="1 2">
    <name type="scientific">Actinomadura darangshiensis</name>
    <dbReference type="NCBI Taxonomy" id="705336"/>
    <lineage>
        <taxon>Bacteria</taxon>
        <taxon>Bacillati</taxon>
        <taxon>Actinomycetota</taxon>
        <taxon>Actinomycetes</taxon>
        <taxon>Streptosporangiales</taxon>
        <taxon>Thermomonosporaceae</taxon>
        <taxon>Actinomadura</taxon>
    </lineage>
</organism>
<dbReference type="EMBL" id="SMKY01000044">
    <property type="protein sequence ID" value="TDD84537.1"/>
    <property type="molecule type" value="Genomic_DNA"/>
</dbReference>